<accession>A0A3A8EB95</accession>
<dbReference type="RefSeq" id="WP_120402425.1">
    <property type="nucleotide sequence ID" value="NZ_RAXV01000015.1"/>
</dbReference>
<sequence length="66" mass="7430">MIELSPIEIELLEEFREELGPRVISDVGFAAELPAALVQALYKLVCEKVAENELPYKVLKSLREVS</sequence>
<evidence type="ECO:0000313" key="2">
    <source>
        <dbReference type="Proteomes" id="UP000282388"/>
    </source>
</evidence>
<evidence type="ECO:0000313" key="1">
    <source>
        <dbReference type="EMBL" id="RKG31459.1"/>
    </source>
</evidence>
<dbReference type="Proteomes" id="UP000282388">
    <property type="component" value="Unassembled WGS sequence"/>
</dbReference>
<keyword evidence="2" id="KW-1185">Reference proteome</keyword>
<reference evidence="1 2" key="1">
    <citation type="submission" date="2018-09" db="EMBL/GenBank/DDBJ databases">
        <title>The draft genome of Acinetobacter spp. strains.</title>
        <authorList>
            <person name="Qin J."/>
            <person name="Feng Y."/>
            <person name="Zong Z."/>
        </authorList>
    </citation>
    <scope>NUCLEOTIDE SEQUENCE [LARGE SCALE GENOMIC DNA]</scope>
    <source>
        <strain evidence="1 2">WCHAc060012</strain>
    </source>
</reference>
<dbReference type="AlphaFoldDB" id="A0A3A8EB95"/>
<protein>
    <submittedName>
        <fullName evidence="1">Uncharacterized protein</fullName>
    </submittedName>
</protein>
<name>A0A3A8EB95_9GAMM</name>
<gene>
    <name evidence="1" type="ORF">D7V32_08320</name>
</gene>
<proteinExistence type="predicted"/>
<organism evidence="1 2">
    <name type="scientific">Acinetobacter tianfuensis</name>
    <dbReference type="NCBI Taxonomy" id="2419603"/>
    <lineage>
        <taxon>Bacteria</taxon>
        <taxon>Pseudomonadati</taxon>
        <taxon>Pseudomonadota</taxon>
        <taxon>Gammaproteobacteria</taxon>
        <taxon>Moraxellales</taxon>
        <taxon>Moraxellaceae</taxon>
        <taxon>Acinetobacter</taxon>
    </lineage>
</organism>
<comment type="caution">
    <text evidence="1">The sequence shown here is derived from an EMBL/GenBank/DDBJ whole genome shotgun (WGS) entry which is preliminary data.</text>
</comment>
<dbReference type="EMBL" id="RAXV01000015">
    <property type="protein sequence ID" value="RKG31459.1"/>
    <property type="molecule type" value="Genomic_DNA"/>
</dbReference>